<gene>
    <name evidence="1" type="ORF">IMCC3317_44960</name>
</gene>
<sequence length="395" mass="46699">MVGGKKNKMDTFTKGTANIVEINPNSFISAIELAEKANSLVTENSSDWINYLRKLKIDLELISEFCGNIMPRPERKLINDIYTSFIPKLVIIKKGLMSGFFIYDTDIKKAYFYYQNPKNIKVKPLKKYSLCDSIPEYDFVISYSNKDVSFTRDLFQMFSFNFKLYFLDIEKVVEDPLWQIRYREAMYHSQYFIPVFSENYLTTQGALSEFFESVYLNIDFRTITFYNYFIPFIIGDLTFEGLKNHVENNKDEYAQYFNYDIKIFFEILNDINFGLRTEIHTHKEIVLFLKSIVTNNKNNLQHLYNNTKKTELDINFIELLLKETEYVIYSKLSDPALKIVTLFTHKSFKKWNIIDILSDGRCINRQFTTEIQDDAIKVNENIFKDISNFLNEDAT</sequence>
<proteinExistence type="predicted"/>
<evidence type="ECO:0000313" key="2">
    <source>
        <dbReference type="Proteomes" id="UP000464657"/>
    </source>
</evidence>
<dbReference type="Proteomes" id="UP000464657">
    <property type="component" value="Chromosome"/>
</dbReference>
<accession>A0A7L4ZR13</accession>
<dbReference type="Gene3D" id="3.40.50.10140">
    <property type="entry name" value="Toll/interleukin-1 receptor homology (TIR) domain"/>
    <property type="match status" value="1"/>
</dbReference>
<keyword evidence="2" id="KW-1185">Reference proteome</keyword>
<dbReference type="AlphaFoldDB" id="A0A7L4ZR13"/>
<evidence type="ECO:0008006" key="3">
    <source>
        <dbReference type="Google" id="ProtNLM"/>
    </source>
</evidence>
<dbReference type="KEGG" id="kan:IMCC3317_44960"/>
<protein>
    <recommendedName>
        <fullName evidence="3">TIR domain-containing protein</fullName>
    </recommendedName>
</protein>
<reference evidence="1 2" key="1">
    <citation type="journal article" date="2013" name="Int. J. Syst. Evol. Microbiol.">
        <title>Kordia antarctica sp. nov., isolated from Antarctic seawater.</title>
        <authorList>
            <person name="Baek K."/>
            <person name="Choi A."/>
            <person name="Kang I."/>
            <person name="Lee K."/>
            <person name="Cho J.C."/>
        </authorList>
    </citation>
    <scope>NUCLEOTIDE SEQUENCE [LARGE SCALE GENOMIC DNA]</scope>
    <source>
        <strain evidence="1 2">IMCC3317</strain>
    </source>
</reference>
<dbReference type="EMBL" id="CP019288">
    <property type="protein sequence ID" value="QHI39095.1"/>
    <property type="molecule type" value="Genomic_DNA"/>
</dbReference>
<dbReference type="InterPro" id="IPR035897">
    <property type="entry name" value="Toll_tir_struct_dom_sf"/>
</dbReference>
<dbReference type="SUPFAM" id="SSF52200">
    <property type="entry name" value="Toll/Interleukin receptor TIR domain"/>
    <property type="match status" value="1"/>
</dbReference>
<dbReference type="RefSeq" id="WP_160131601.1">
    <property type="nucleotide sequence ID" value="NZ_CP019288.1"/>
</dbReference>
<name>A0A7L4ZR13_9FLAO</name>
<evidence type="ECO:0000313" key="1">
    <source>
        <dbReference type="EMBL" id="QHI39095.1"/>
    </source>
</evidence>
<organism evidence="1 2">
    <name type="scientific">Kordia antarctica</name>
    <dbReference type="NCBI Taxonomy" id="1218801"/>
    <lineage>
        <taxon>Bacteria</taxon>
        <taxon>Pseudomonadati</taxon>
        <taxon>Bacteroidota</taxon>
        <taxon>Flavobacteriia</taxon>
        <taxon>Flavobacteriales</taxon>
        <taxon>Flavobacteriaceae</taxon>
        <taxon>Kordia</taxon>
    </lineage>
</organism>